<evidence type="ECO:0000256" key="1">
    <source>
        <dbReference type="ARBA" id="ARBA00004651"/>
    </source>
</evidence>
<dbReference type="GO" id="GO:0022857">
    <property type="term" value="F:transmembrane transporter activity"/>
    <property type="evidence" value="ECO:0007669"/>
    <property type="project" value="InterPro"/>
</dbReference>
<feature type="transmembrane region" description="Helical" evidence="6">
    <location>
        <begin position="77"/>
        <end position="99"/>
    </location>
</feature>
<feature type="transmembrane region" description="Helical" evidence="6">
    <location>
        <begin position="43"/>
        <end position="65"/>
    </location>
</feature>
<sequence>MSKKWTVCLIGILGGISLALVQNKVSPCITLIMDAFDISMSKAGLLSSIFAIMGMLAALPSSIIIKKLGVKKAGLFSLLFAIVGSLVGVTTSSVTVLIISRVIEGFGVGVIAVIAPSLISMWFPPAKRGLPMGIWGSWMMVSQAVLFIINAPLTQRYGWQGMWWFGLGVCILMAVLWIIFIDTPSKEENHANIESQTVSIKEGINSKTVWILGLVATCFTFISFGFVTWISSYWSSITGWSINETNSWISLLYTVEIAYAIIVGFILNKVKNRTKFLVIGFIIYALVAFLCFEAKATAMIIALVFIYPMFDAQIPCTLWTLGPQIAKRPELAGVALGVLNIGLNLGTIIGAPVTGWSVESFGWSGASILFASIALIGGAFATRVKIQS</sequence>
<feature type="domain" description="Major facilitator superfamily (MFS) profile" evidence="7">
    <location>
        <begin position="3"/>
        <end position="388"/>
    </location>
</feature>
<dbReference type="InterPro" id="IPR036259">
    <property type="entry name" value="MFS_trans_sf"/>
</dbReference>
<gene>
    <name evidence="8" type="ORF">SAMN05444362_11236</name>
</gene>
<dbReference type="RefSeq" id="WP_073357324.1">
    <property type="nucleotide sequence ID" value="NZ_BBXL01000011.1"/>
</dbReference>
<dbReference type="GO" id="GO:0005886">
    <property type="term" value="C:plasma membrane"/>
    <property type="evidence" value="ECO:0007669"/>
    <property type="project" value="UniProtKB-SubCell"/>
</dbReference>
<evidence type="ECO:0000256" key="5">
    <source>
        <dbReference type="ARBA" id="ARBA00023136"/>
    </source>
</evidence>
<keyword evidence="4 6" id="KW-1133">Transmembrane helix</keyword>
<dbReference type="Proteomes" id="UP000184480">
    <property type="component" value="Unassembled WGS sequence"/>
</dbReference>
<dbReference type="PANTHER" id="PTHR43124">
    <property type="entry name" value="PURINE EFFLUX PUMP PBUE"/>
    <property type="match status" value="1"/>
</dbReference>
<dbReference type="SUPFAM" id="SSF103473">
    <property type="entry name" value="MFS general substrate transporter"/>
    <property type="match status" value="1"/>
</dbReference>
<feature type="transmembrane region" description="Helical" evidence="6">
    <location>
        <begin position="209"/>
        <end position="235"/>
    </location>
</feature>
<dbReference type="PANTHER" id="PTHR43124:SF3">
    <property type="entry name" value="CHLORAMPHENICOL EFFLUX PUMP RV0191"/>
    <property type="match status" value="1"/>
</dbReference>
<keyword evidence="2" id="KW-1003">Cell membrane</keyword>
<feature type="transmembrane region" description="Helical" evidence="6">
    <location>
        <begin position="247"/>
        <end position="267"/>
    </location>
</feature>
<evidence type="ECO:0000313" key="8">
    <source>
        <dbReference type="EMBL" id="SHF92277.1"/>
    </source>
</evidence>
<feature type="transmembrane region" description="Helical" evidence="6">
    <location>
        <begin position="161"/>
        <end position="180"/>
    </location>
</feature>
<proteinExistence type="predicted"/>
<feature type="transmembrane region" description="Helical" evidence="6">
    <location>
        <begin position="361"/>
        <end position="382"/>
    </location>
</feature>
<dbReference type="AlphaFoldDB" id="A0A1M5FKZ1"/>
<dbReference type="CDD" id="cd06174">
    <property type="entry name" value="MFS"/>
    <property type="match status" value="1"/>
</dbReference>
<protein>
    <submittedName>
        <fullName evidence="8">Predicted arabinose efflux permease, MFS family</fullName>
    </submittedName>
</protein>
<feature type="transmembrane region" description="Helical" evidence="6">
    <location>
        <begin position="274"/>
        <end position="292"/>
    </location>
</feature>
<dbReference type="PROSITE" id="PS50850">
    <property type="entry name" value="MFS"/>
    <property type="match status" value="1"/>
</dbReference>
<keyword evidence="5 6" id="KW-0472">Membrane</keyword>
<feature type="transmembrane region" description="Helical" evidence="6">
    <location>
        <begin position="298"/>
        <end position="319"/>
    </location>
</feature>
<keyword evidence="9" id="KW-1185">Reference proteome</keyword>
<comment type="subcellular location">
    <subcellularLocation>
        <location evidence="1">Cell membrane</location>
        <topology evidence="1">Multi-pass membrane protein</topology>
    </subcellularLocation>
</comment>
<evidence type="ECO:0000256" key="2">
    <source>
        <dbReference type="ARBA" id="ARBA00022475"/>
    </source>
</evidence>
<dbReference type="InterPro" id="IPR020846">
    <property type="entry name" value="MFS_dom"/>
</dbReference>
<feature type="transmembrane region" description="Helical" evidence="6">
    <location>
        <begin position="105"/>
        <end position="123"/>
    </location>
</feature>
<accession>A0A1M5FKZ1</accession>
<evidence type="ECO:0000256" key="3">
    <source>
        <dbReference type="ARBA" id="ARBA00022692"/>
    </source>
</evidence>
<dbReference type="STRING" id="1346286.SAMN05444362_11236"/>
<evidence type="ECO:0000256" key="6">
    <source>
        <dbReference type="SAM" id="Phobius"/>
    </source>
</evidence>
<dbReference type="Pfam" id="PF07690">
    <property type="entry name" value="MFS_1"/>
    <property type="match status" value="1"/>
</dbReference>
<dbReference type="Gene3D" id="1.20.1250.20">
    <property type="entry name" value="MFS general substrate transporter like domains"/>
    <property type="match status" value="2"/>
</dbReference>
<reference evidence="9" key="1">
    <citation type="submission" date="2016-11" db="EMBL/GenBank/DDBJ databases">
        <authorList>
            <person name="Varghese N."/>
            <person name="Submissions S."/>
        </authorList>
    </citation>
    <scope>NUCLEOTIDE SEQUENCE [LARGE SCALE GENOMIC DNA]</scope>
    <source>
        <strain evidence="9">DSM 27370</strain>
    </source>
</reference>
<feature type="transmembrane region" description="Helical" evidence="6">
    <location>
        <begin position="130"/>
        <end position="149"/>
    </location>
</feature>
<keyword evidence="3 6" id="KW-0812">Transmembrane</keyword>
<dbReference type="EMBL" id="FQUC01000012">
    <property type="protein sequence ID" value="SHF92277.1"/>
    <property type="molecule type" value="Genomic_DNA"/>
</dbReference>
<feature type="transmembrane region" description="Helical" evidence="6">
    <location>
        <begin position="331"/>
        <end position="349"/>
    </location>
</feature>
<organism evidence="8 9">
    <name type="scientific">Dysgonomonas macrotermitis</name>
    <dbReference type="NCBI Taxonomy" id="1346286"/>
    <lineage>
        <taxon>Bacteria</taxon>
        <taxon>Pseudomonadati</taxon>
        <taxon>Bacteroidota</taxon>
        <taxon>Bacteroidia</taxon>
        <taxon>Bacteroidales</taxon>
        <taxon>Dysgonomonadaceae</taxon>
        <taxon>Dysgonomonas</taxon>
    </lineage>
</organism>
<evidence type="ECO:0000256" key="4">
    <source>
        <dbReference type="ARBA" id="ARBA00022989"/>
    </source>
</evidence>
<dbReference type="InterPro" id="IPR011701">
    <property type="entry name" value="MFS"/>
</dbReference>
<evidence type="ECO:0000259" key="7">
    <source>
        <dbReference type="PROSITE" id="PS50850"/>
    </source>
</evidence>
<dbReference type="OrthoDB" id="9807274at2"/>
<evidence type="ECO:0000313" key="9">
    <source>
        <dbReference type="Proteomes" id="UP000184480"/>
    </source>
</evidence>
<dbReference type="InterPro" id="IPR050189">
    <property type="entry name" value="MFS_Efflux_Transporters"/>
</dbReference>
<name>A0A1M5FKZ1_9BACT</name>